<comment type="caution">
    <text evidence="2">The sequence shown here is derived from an EMBL/GenBank/DDBJ whole genome shotgun (WGS) entry which is preliminary data.</text>
</comment>
<evidence type="ECO:0000313" key="3">
    <source>
        <dbReference type="Proteomes" id="UP001165080"/>
    </source>
</evidence>
<feature type="compositionally biased region" description="Basic and acidic residues" evidence="1">
    <location>
        <begin position="520"/>
        <end position="533"/>
    </location>
</feature>
<feature type="compositionally biased region" description="Pro residues" evidence="1">
    <location>
        <begin position="442"/>
        <end position="455"/>
    </location>
</feature>
<proteinExistence type="predicted"/>
<evidence type="ECO:0000313" key="2">
    <source>
        <dbReference type="EMBL" id="GLC49168.1"/>
    </source>
</evidence>
<feature type="region of interest" description="Disordered" evidence="1">
    <location>
        <begin position="1168"/>
        <end position="1201"/>
    </location>
</feature>
<reference evidence="2 3" key="1">
    <citation type="journal article" date="2023" name="Commun. Biol.">
        <title>Reorganization of the ancestral sex-determining regions during the evolution of trioecy in Pleodorina starrii.</title>
        <authorList>
            <person name="Takahashi K."/>
            <person name="Suzuki S."/>
            <person name="Kawai-Toyooka H."/>
            <person name="Yamamoto K."/>
            <person name="Hamaji T."/>
            <person name="Ootsuki R."/>
            <person name="Yamaguchi H."/>
            <person name="Kawachi M."/>
            <person name="Higashiyama T."/>
            <person name="Nozaki H."/>
        </authorList>
    </citation>
    <scope>NUCLEOTIDE SEQUENCE [LARGE SCALE GENOMIC DNA]</scope>
    <source>
        <strain evidence="2 3">NIES-4479</strain>
    </source>
</reference>
<feature type="compositionally biased region" description="Low complexity" evidence="1">
    <location>
        <begin position="868"/>
        <end position="882"/>
    </location>
</feature>
<organism evidence="2 3">
    <name type="scientific">Pleodorina starrii</name>
    <dbReference type="NCBI Taxonomy" id="330485"/>
    <lineage>
        <taxon>Eukaryota</taxon>
        <taxon>Viridiplantae</taxon>
        <taxon>Chlorophyta</taxon>
        <taxon>core chlorophytes</taxon>
        <taxon>Chlorophyceae</taxon>
        <taxon>CS clade</taxon>
        <taxon>Chlamydomonadales</taxon>
        <taxon>Volvocaceae</taxon>
        <taxon>Pleodorina</taxon>
    </lineage>
</organism>
<feature type="region of interest" description="Disordered" evidence="1">
    <location>
        <begin position="513"/>
        <end position="536"/>
    </location>
</feature>
<feature type="compositionally biased region" description="Low complexity" evidence="1">
    <location>
        <begin position="645"/>
        <end position="656"/>
    </location>
</feature>
<dbReference type="InterPro" id="IPR051425">
    <property type="entry name" value="Formin_Homology"/>
</dbReference>
<evidence type="ECO:0000256" key="1">
    <source>
        <dbReference type="SAM" id="MobiDB-lite"/>
    </source>
</evidence>
<feature type="compositionally biased region" description="Pro residues" evidence="1">
    <location>
        <begin position="883"/>
        <end position="892"/>
    </location>
</feature>
<gene>
    <name evidence="2" type="primary">PLEST004371</name>
    <name evidence="2" type="ORF">PLESTB_000189800</name>
</gene>
<feature type="region of interest" description="Disordered" evidence="1">
    <location>
        <begin position="868"/>
        <end position="899"/>
    </location>
</feature>
<feature type="region of interest" description="Disordered" evidence="1">
    <location>
        <begin position="113"/>
        <end position="142"/>
    </location>
</feature>
<dbReference type="PANTHER" id="PTHR45725:SF18">
    <property type="entry name" value="ORC1-LIKE AAA ATPASE DOMAIN-CONTAINING PROTEIN"/>
    <property type="match status" value="1"/>
</dbReference>
<dbReference type="PANTHER" id="PTHR45725">
    <property type="entry name" value="FORMIN HOMOLOGY 2 FAMILY MEMBER"/>
    <property type="match status" value="1"/>
</dbReference>
<dbReference type="Proteomes" id="UP001165080">
    <property type="component" value="Unassembled WGS sequence"/>
</dbReference>
<sequence>MEATHKSYAGRSKARQTALKLKPGGALDQAAKAALAACLANNSRDSNRGIDARLAEAAIQELRALTASFSEQQGATRQCNTCNGASLVSPGLLALFALALRWTVDDRVSVLASQDSDDDDDDDDAAELVPQSPLPTVPAASVRPPASVCCLLMRSLVAFLTAQLRSSAAPGPPGAAGRAPATAATPAAASALLQGDTLQCYSHLLWAAHKRLQPPQTRRPSDGPVRDALDLLHEVSELLEALASMTAAAEPSLFAAQLASSSLLEHLARLLVGLTYQVPPDKLSPAGLRLEQQKAAALRTVSTVLAALAGGAPSASSGPLPLPLPLPPQRRLAFEPCMQLLLLAHTMGLCEAVEGWGAGGEGPAKLAAVKAAVHSALSSDWLICARRLPVWDEAGQLVLGSWPGQATQTHGQGEGGEATDGPSTPGVNRSPRQRQRRQANARPPPPPPPSRPSPEPTYLCTELVVQMLYMARGALSARGSGKAAAAATTVPEATPSGAGGPAGAAAAATAAAEASVEAAGPERQRQDDGDKWASLRSGAIARSPDRYLLMSGLAAMQSVRAAFNDVSDHIQHAIARCAFERARLAAASGARGLVALLARLRQLSNPEIAARLGECEELVTLAASRSAAASRGANRGAFQPQPELARAPSRSEAAPPGHIARSEYREMFADALQQVCEAVVTKVGQPPEPPAVPEPQPSEEVARFLRLPEGGWRGLVRQWWREVQAEGSGGLEGRLAAQIIDDGDLSTLPERSGAAIPDVPAATLAYAELLSDQTAFVGSLLGSYMRLARKQVILGLQARHAVWASLCTKAAKAEVSRLCALSEDSTAALRSAGGLLHNETALQLLCLRLARLGEVQWRHAAAAALATEATTTEGEAAGQGAAPAPPQPPPAPGQGQRHGPAAAAVAVAIREERLSVLVMQALLLAREAICSAWGQDLADAGDLGGAAGGAGRGTWGGTAGPRCGQAAARLRRLREWWRAVCEVTEAAAAAAAAQAVAAAEAWISWAAAAAAAAAAGAAGSGAWRAGAGAGAGTEEAAVWELCALLSPSSGAPLLEPGPGATCPGAICPDVEAALSAGVLTTLTRTMRCLLASCRLRRSGRCGGGGGGGGGCTEGPLGPSLVLSCTLGPLLADAAARRQILSYSEPQQLAALVDATGDAVRALHAAAQAYGPNPGPLQQRQNGEEEEDEEEGEEQQQPPRQPVSWIVRAWAGLAAACGLMGLEVVSQQPDSGGGGGCRGQATTTTTTPAGTCISGGGAGQHQHPKQQQHAAAADASTSLASSSEPPAEEVDTQITGGEGPGPGGADRDADAADGGPHMPPPHVVSYAVARLLPPTCRAAAALVRAAPAAAAALPTARICLTQLLRCVLETATASDRENPGRGGGAGGSAQLLRAAADGRGGGGGGDGGKMGGLPCSSLEAGGSVVAAGGAAEVVEEAGDAAGARPGAESLKADWGRAEGPLGGWAGELLEAVGAMKREVLGVGLVGDASSGGAAADGLDDQSPASAWFEEVAHALEAAAAAAVSARGAAEADGFGDTRL</sequence>
<feature type="compositionally biased region" description="Acidic residues" evidence="1">
    <location>
        <begin position="115"/>
        <end position="126"/>
    </location>
</feature>
<feature type="region of interest" description="Disordered" evidence="1">
    <location>
        <begin position="1251"/>
        <end position="1319"/>
    </location>
</feature>
<feature type="region of interest" description="Disordered" evidence="1">
    <location>
        <begin position="630"/>
        <end position="656"/>
    </location>
</feature>
<accession>A0A9W6EXQ2</accession>
<name>A0A9W6EXQ2_9CHLO</name>
<protein>
    <submittedName>
        <fullName evidence="2">Uncharacterized protein</fullName>
    </submittedName>
</protein>
<feature type="compositionally biased region" description="Acidic residues" evidence="1">
    <location>
        <begin position="1183"/>
        <end position="1193"/>
    </location>
</feature>
<feature type="region of interest" description="Disordered" evidence="1">
    <location>
        <begin position="403"/>
        <end position="457"/>
    </location>
</feature>
<dbReference type="EMBL" id="BRXU01000002">
    <property type="protein sequence ID" value="GLC49168.1"/>
    <property type="molecule type" value="Genomic_DNA"/>
</dbReference>
<keyword evidence="3" id="KW-1185">Reference proteome</keyword>
<feature type="compositionally biased region" description="Low complexity" evidence="1">
    <location>
        <begin position="1264"/>
        <end position="1284"/>
    </location>
</feature>